<organism evidence="1">
    <name type="scientific">marine sediment metagenome</name>
    <dbReference type="NCBI Taxonomy" id="412755"/>
    <lineage>
        <taxon>unclassified sequences</taxon>
        <taxon>metagenomes</taxon>
        <taxon>ecological metagenomes</taxon>
    </lineage>
</organism>
<name>X0YMM3_9ZZZZ</name>
<proteinExistence type="predicted"/>
<gene>
    <name evidence="1" type="ORF">S01H4_16872</name>
</gene>
<evidence type="ECO:0000313" key="1">
    <source>
        <dbReference type="EMBL" id="GAG57534.1"/>
    </source>
</evidence>
<dbReference type="AlphaFoldDB" id="X0YMM3"/>
<comment type="caution">
    <text evidence="1">The sequence shown here is derived from an EMBL/GenBank/DDBJ whole genome shotgun (WGS) entry which is preliminary data.</text>
</comment>
<dbReference type="EMBL" id="BART01007414">
    <property type="protein sequence ID" value="GAG57534.1"/>
    <property type="molecule type" value="Genomic_DNA"/>
</dbReference>
<protein>
    <submittedName>
        <fullName evidence="1">Uncharacterized protein</fullName>
    </submittedName>
</protein>
<sequence>MPSAVKHPLKKMAKLTPTQFATVAATMDWSAEFIASVAVLHSELHAAHLNNETYCLDDLLQQ</sequence>
<reference evidence="1" key="1">
    <citation type="journal article" date="2014" name="Front. Microbiol.">
        <title>High frequency of phylogenetically diverse reductive dehalogenase-homologous genes in deep subseafloor sedimentary metagenomes.</title>
        <authorList>
            <person name="Kawai M."/>
            <person name="Futagami T."/>
            <person name="Toyoda A."/>
            <person name="Takaki Y."/>
            <person name="Nishi S."/>
            <person name="Hori S."/>
            <person name="Arai W."/>
            <person name="Tsubouchi T."/>
            <person name="Morono Y."/>
            <person name="Uchiyama I."/>
            <person name="Ito T."/>
            <person name="Fujiyama A."/>
            <person name="Inagaki F."/>
            <person name="Takami H."/>
        </authorList>
    </citation>
    <scope>NUCLEOTIDE SEQUENCE</scope>
    <source>
        <strain evidence="1">Expedition CK06-06</strain>
    </source>
</reference>
<accession>X0YMM3</accession>